<keyword evidence="1" id="KW-0723">Serine/threonine-protein kinase</keyword>
<dbReference type="Gene3D" id="3.30.565.10">
    <property type="entry name" value="Histidine kinase-like ATPase, C-terminal domain"/>
    <property type="match status" value="1"/>
</dbReference>
<dbReference type="PANTHER" id="PTHR35526:SF3">
    <property type="entry name" value="ANTI-SIGMA-F FACTOR RSBW"/>
    <property type="match status" value="1"/>
</dbReference>
<dbReference type="SUPFAM" id="SSF55874">
    <property type="entry name" value="ATPase domain of HSP90 chaperone/DNA topoisomerase II/histidine kinase"/>
    <property type="match status" value="1"/>
</dbReference>
<proteinExistence type="predicted"/>
<evidence type="ECO:0000259" key="2">
    <source>
        <dbReference type="Pfam" id="PF13581"/>
    </source>
</evidence>
<dbReference type="EMBL" id="FWFQ01000049">
    <property type="protein sequence ID" value="SLN68465.1"/>
    <property type="molecule type" value="Genomic_DNA"/>
</dbReference>
<feature type="domain" description="Histidine kinase/HSP90-like ATPase" evidence="2">
    <location>
        <begin position="15"/>
        <end position="141"/>
    </location>
</feature>
<evidence type="ECO:0000313" key="3">
    <source>
        <dbReference type="EMBL" id="SLN68465.1"/>
    </source>
</evidence>
<sequence length="148" mass="15744">MNDTLPQSTISLRIPGDAHSVRQALDRIDTALRAAAQDPAICDKAQIVLGEVMNNVVEHAYASRNGTIEVDIAPGGTSISFLVTDEGDPMPEGALPSGRAVEDGTALDALPEGGFGWLLIHQLAQGIEYRRVGSRNELRFRLDLAGAP</sequence>
<dbReference type="InterPro" id="IPR036890">
    <property type="entry name" value="HATPase_C_sf"/>
</dbReference>
<evidence type="ECO:0000256" key="1">
    <source>
        <dbReference type="ARBA" id="ARBA00022527"/>
    </source>
</evidence>
<organism evidence="3 4">
    <name type="scientific">Pseudoruegeria aquimaris</name>
    <dbReference type="NCBI Taxonomy" id="393663"/>
    <lineage>
        <taxon>Bacteria</taxon>
        <taxon>Pseudomonadati</taxon>
        <taxon>Pseudomonadota</taxon>
        <taxon>Alphaproteobacteria</taxon>
        <taxon>Rhodobacterales</taxon>
        <taxon>Roseobacteraceae</taxon>
        <taxon>Pseudoruegeria</taxon>
    </lineage>
</organism>
<dbReference type="CDD" id="cd16936">
    <property type="entry name" value="HATPase_RsbW-like"/>
    <property type="match status" value="1"/>
</dbReference>
<keyword evidence="3" id="KW-0808">Transferase</keyword>
<evidence type="ECO:0000313" key="4">
    <source>
        <dbReference type="Proteomes" id="UP000193409"/>
    </source>
</evidence>
<keyword evidence="4" id="KW-1185">Reference proteome</keyword>
<dbReference type="RefSeq" id="WP_085870080.1">
    <property type="nucleotide sequence ID" value="NZ_FWFQ01000049.1"/>
</dbReference>
<dbReference type="Pfam" id="PF13581">
    <property type="entry name" value="HATPase_c_2"/>
    <property type="match status" value="1"/>
</dbReference>
<keyword evidence="3" id="KW-0418">Kinase</keyword>
<reference evidence="3 4" key="1">
    <citation type="submission" date="2017-03" db="EMBL/GenBank/DDBJ databases">
        <authorList>
            <person name="Afonso C.L."/>
            <person name="Miller P.J."/>
            <person name="Scott M.A."/>
            <person name="Spackman E."/>
            <person name="Goraichik I."/>
            <person name="Dimitrov K.M."/>
            <person name="Suarez D.L."/>
            <person name="Swayne D.E."/>
        </authorList>
    </citation>
    <scope>NUCLEOTIDE SEQUENCE [LARGE SCALE GENOMIC DNA]</scope>
    <source>
        <strain evidence="3 4">CECT 7680</strain>
    </source>
</reference>
<dbReference type="PANTHER" id="PTHR35526">
    <property type="entry name" value="ANTI-SIGMA-F FACTOR RSBW-RELATED"/>
    <property type="match status" value="1"/>
</dbReference>
<dbReference type="AlphaFoldDB" id="A0A1Y5TRN6"/>
<accession>A0A1Y5TRN6</accession>
<dbReference type="Proteomes" id="UP000193409">
    <property type="component" value="Unassembled WGS sequence"/>
</dbReference>
<gene>
    <name evidence="3" type="ORF">PSA7680_03616</name>
</gene>
<dbReference type="InterPro" id="IPR050267">
    <property type="entry name" value="Anti-sigma-factor_SerPK"/>
</dbReference>
<dbReference type="InterPro" id="IPR003594">
    <property type="entry name" value="HATPase_dom"/>
</dbReference>
<name>A0A1Y5TRN6_9RHOB</name>
<protein>
    <submittedName>
        <fullName evidence="3">Serine-protein kinase RsbW</fullName>
    </submittedName>
</protein>
<dbReference type="OrthoDB" id="9792240at2"/>
<dbReference type="GO" id="GO:0004674">
    <property type="term" value="F:protein serine/threonine kinase activity"/>
    <property type="evidence" value="ECO:0007669"/>
    <property type="project" value="UniProtKB-KW"/>
</dbReference>